<dbReference type="PANTHER" id="PTHR10948:SF23">
    <property type="entry name" value="TRANSPOSASE INSI FOR INSERTION SEQUENCE ELEMENT IS30A-RELATED"/>
    <property type="match status" value="1"/>
</dbReference>
<evidence type="ECO:0000313" key="5">
    <source>
        <dbReference type="Proteomes" id="UP000254176"/>
    </source>
</evidence>
<feature type="compositionally biased region" description="Polar residues" evidence="2">
    <location>
        <begin position="47"/>
        <end position="63"/>
    </location>
</feature>
<feature type="domain" description="Integrase catalytic" evidence="3">
    <location>
        <begin position="155"/>
        <end position="334"/>
    </location>
</feature>
<dbReference type="PROSITE" id="PS50994">
    <property type="entry name" value="INTEGRASE"/>
    <property type="match status" value="1"/>
</dbReference>
<dbReference type="InterPro" id="IPR009057">
    <property type="entry name" value="Homeodomain-like_sf"/>
</dbReference>
<accession>A0A378WD25</accession>
<dbReference type="InterPro" id="IPR051917">
    <property type="entry name" value="Transposase-Integrase"/>
</dbReference>
<proteinExistence type="predicted"/>
<dbReference type="GO" id="GO:0004803">
    <property type="term" value="F:transposase activity"/>
    <property type="evidence" value="ECO:0007669"/>
    <property type="project" value="TreeGrafter"/>
</dbReference>
<organism evidence="4 5">
    <name type="scientific">Neisseria meningitidis</name>
    <dbReference type="NCBI Taxonomy" id="487"/>
    <lineage>
        <taxon>Bacteria</taxon>
        <taxon>Pseudomonadati</taxon>
        <taxon>Pseudomonadota</taxon>
        <taxon>Betaproteobacteria</taxon>
        <taxon>Neisseriales</taxon>
        <taxon>Neisseriaceae</taxon>
        <taxon>Neisseria</taxon>
    </lineage>
</organism>
<evidence type="ECO:0000313" key="4">
    <source>
        <dbReference type="EMBL" id="SUA30165.1"/>
    </source>
</evidence>
<dbReference type="Gene3D" id="3.30.420.10">
    <property type="entry name" value="Ribonuclease H-like superfamily/Ribonuclease H"/>
    <property type="match status" value="1"/>
</dbReference>
<dbReference type="EMBL" id="UGRP01000003">
    <property type="protein sequence ID" value="SUA30165.1"/>
    <property type="molecule type" value="Genomic_DNA"/>
</dbReference>
<dbReference type="SUPFAM" id="SSF53098">
    <property type="entry name" value="Ribonuclease H-like"/>
    <property type="match status" value="1"/>
</dbReference>
<dbReference type="InterPro" id="IPR036397">
    <property type="entry name" value="RNaseH_sf"/>
</dbReference>
<dbReference type="AlphaFoldDB" id="A0A378WD25"/>
<dbReference type="Pfam" id="PF13936">
    <property type="entry name" value="HTH_38"/>
    <property type="match status" value="1"/>
</dbReference>
<dbReference type="InterPro" id="IPR053392">
    <property type="entry name" value="Transposase_IS30-like"/>
</dbReference>
<dbReference type="GO" id="GO:0032196">
    <property type="term" value="P:transposition"/>
    <property type="evidence" value="ECO:0007669"/>
    <property type="project" value="TreeGrafter"/>
</dbReference>
<dbReference type="Proteomes" id="UP000254176">
    <property type="component" value="Unassembled WGS sequence"/>
</dbReference>
<evidence type="ECO:0000256" key="2">
    <source>
        <dbReference type="SAM" id="MobiDB-lite"/>
    </source>
</evidence>
<evidence type="ECO:0000256" key="1">
    <source>
        <dbReference type="ARBA" id="ARBA00023172"/>
    </source>
</evidence>
<dbReference type="NCBIfam" id="NF033563">
    <property type="entry name" value="transpos_IS30"/>
    <property type="match status" value="1"/>
</dbReference>
<gene>
    <name evidence="4" type="ORF">NCTC8554_02214</name>
</gene>
<sequence length="336" mass="39745">MSYTQLTQGERYHIQYLSRHCTVTEIAKQLNRHKSTISREIRRHRTQGQQYSAEKAQRQSQTIKQRKRQPYKLDSQLIQHIDTLIRRKLSPEQVCAYLCKHHQITLHHSTIYRYLRQDKSNGSTLWQHLRICSKPYRKRYGSTWTRGKVPNRVGIENRPAIVDQKSRIGDWEADTIVGKGQKSALLTLVERVTRYTIICRLDSLKAEDTARAAVRALKAHKDRVHTITMDNGKEFYQHTKITKALKAETYFCRPYHSWEKGLNENTNGLIRQYFPKQTDFRNISDREIRRVQDELNHRPRKNTWLRNAKCFILESVPTTNTLGRVPNLNKPKRALF</sequence>
<protein>
    <submittedName>
        <fullName evidence="4">Transposase for IS1655</fullName>
    </submittedName>
</protein>
<evidence type="ECO:0000259" key="3">
    <source>
        <dbReference type="PROSITE" id="PS50994"/>
    </source>
</evidence>
<dbReference type="PANTHER" id="PTHR10948">
    <property type="entry name" value="TRANSPOSASE"/>
    <property type="match status" value="1"/>
</dbReference>
<dbReference type="GO" id="GO:0015074">
    <property type="term" value="P:DNA integration"/>
    <property type="evidence" value="ECO:0007669"/>
    <property type="project" value="InterPro"/>
</dbReference>
<dbReference type="InterPro" id="IPR012337">
    <property type="entry name" value="RNaseH-like_sf"/>
</dbReference>
<dbReference type="GO" id="GO:0005829">
    <property type="term" value="C:cytosol"/>
    <property type="evidence" value="ECO:0007669"/>
    <property type="project" value="TreeGrafter"/>
</dbReference>
<dbReference type="GO" id="GO:0006310">
    <property type="term" value="P:DNA recombination"/>
    <property type="evidence" value="ECO:0007669"/>
    <property type="project" value="UniProtKB-KW"/>
</dbReference>
<dbReference type="GO" id="GO:0003676">
    <property type="term" value="F:nucleic acid binding"/>
    <property type="evidence" value="ECO:0007669"/>
    <property type="project" value="InterPro"/>
</dbReference>
<dbReference type="Pfam" id="PF00665">
    <property type="entry name" value="rve"/>
    <property type="match status" value="1"/>
</dbReference>
<dbReference type="InterPro" id="IPR025246">
    <property type="entry name" value="IS30-like_HTH"/>
</dbReference>
<reference evidence="4 5" key="1">
    <citation type="submission" date="2018-06" db="EMBL/GenBank/DDBJ databases">
        <authorList>
            <consortium name="Pathogen Informatics"/>
            <person name="Doyle S."/>
        </authorList>
    </citation>
    <scope>NUCLEOTIDE SEQUENCE [LARGE SCALE GENOMIC DNA]</scope>
    <source>
        <strain evidence="4 5">NCTC8554</strain>
    </source>
</reference>
<dbReference type="InterPro" id="IPR001584">
    <property type="entry name" value="Integrase_cat-core"/>
</dbReference>
<keyword evidence="1" id="KW-0233">DNA recombination</keyword>
<name>A0A378WD25_NEIME</name>
<dbReference type="SUPFAM" id="SSF46689">
    <property type="entry name" value="Homeodomain-like"/>
    <property type="match status" value="1"/>
</dbReference>
<feature type="region of interest" description="Disordered" evidence="2">
    <location>
        <begin position="43"/>
        <end position="69"/>
    </location>
</feature>